<dbReference type="RefSeq" id="WP_139203692.1">
    <property type="nucleotide sequence ID" value="NZ_FOJN01000001.1"/>
</dbReference>
<organism evidence="1 2">
    <name type="scientific">Rhodococcoides kroppenstedtii</name>
    <dbReference type="NCBI Taxonomy" id="293050"/>
    <lineage>
        <taxon>Bacteria</taxon>
        <taxon>Bacillati</taxon>
        <taxon>Actinomycetota</taxon>
        <taxon>Actinomycetes</taxon>
        <taxon>Mycobacteriales</taxon>
        <taxon>Nocardiaceae</taxon>
        <taxon>Rhodococcoides</taxon>
    </lineage>
</organism>
<reference evidence="1 2" key="1">
    <citation type="submission" date="2016-10" db="EMBL/GenBank/DDBJ databases">
        <authorList>
            <person name="de Groot N.N."/>
        </authorList>
    </citation>
    <scope>NUCLEOTIDE SEQUENCE [LARGE SCALE GENOMIC DNA]</scope>
    <source>
        <strain evidence="1 2">DSM 44908</strain>
    </source>
</reference>
<evidence type="ECO:0000313" key="2">
    <source>
        <dbReference type="Proteomes" id="UP000182054"/>
    </source>
</evidence>
<accession>A0A1I0SF91</accession>
<dbReference type="Proteomes" id="UP000182054">
    <property type="component" value="Unassembled WGS sequence"/>
</dbReference>
<dbReference type="GeneID" id="85484149"/>
<evidence type="ECO:0000313" key="1">
    <source>
        <dbReference type="EMBL" id="SFA38158.1"/>
    </source>
</evidence>
<protein>
    <submittedName>
        <fullName evidence="1">Uncharacterized protein</fullName>
    </submittedName>
</protein>
<name>A0A1I0SF91_9NOCA</name>
<dbReference type="EMBL" id="FOJN01000001">
    <property type="protein sequence ID" value="SFA38158.1"/>
    <property type="molecule type" value="Genomic_DNA"/>
</dbReference>
<sequence>MSAYSDLMENPPTALCDCGGELLHHDDAPEPFCENGCDGIHVTPDAWDVVNNIGHPLTCRCPHCDTDYIYEMEAGK</sequence>
<gene>
    <name evidence="1" type="ORF">SAMN05444374_10178</name>
</gene>
<dbReference type="AlphaFoldDB" id="A0A1I0SF91"/>
<proteinExistence type="predicted"/>